<dbReference type="PANTHER" id="PTHR41532:SF1">
    <property type="entry name" value="FIXS PROTEIN"/>
    <property type="match status" value="1"/>
</dbReference>
<dbReference type="PANTHER" id="PTHR41532">
    <property type="entry name" value="FIXS PROTEIN"/>
    <property type="match status" value="1"/>
</dbReference>
<gene>
    <name evidence="1" type="primary">ccoS</name>
    <name evidence="1" type="ORF">COW36_03245</name>
</gene>
<dbReference type="AlphaFoldDB" id="A0A2M7G9L3"/>
<organism evidence="1 2">
    <name type="scientific">bacterium (Candidatus Blackallbacteria) CG17_big_fil_post_rev_8_21_14_2_50_48_46</name>
    <dbReference type="NCBI Taxonomy" id="2014261"/>
    <lineage>
        <taxon>Bacteria</taxon>
        <taxon>Candidatus Blackallbacteria</taxon>
    </lineage>
</organism>
<comment type="caution">
    <text evidence="1">The sequence shown here is derived from an EMBL/GenBank/DDBJ whole genome shotgun (WGS) entry which is preliminary data.</text>
</comment>
<dbReference type="NCBIfam" id="TIGR00847">
    <property type="entry name" value="ccoS"/>
    <property type="match status" value="1"/>
</dbReference>
<dbReference type="InterPro" id="IPR004714">
    <property type="entry name" value="Cyt_oxidase_maturation_cbb3"/>
</dbReference>
<evidence type="ECO:0000313" key="1">
    <source>
        <dbReference type="EMBL" id="PIW18806.1"/>
    </source>
</evidence>
<evidence type="ECO:0000313" key="2">
    <source>
        <dbReference type="Proteomes" id="UP000231019"/>
    </source>
</evidence>
<protein>
    <submittedName>
        <fullName evidence="1">Cbb3-type cytochrome oxidase assembly protein CcoS</fullName>
    </submittedName>
</protein>
<accession>A0A2M7G9L3</accession>
<reference evidence="1 2" key="1">
    <citation type="submission" date="2017-09" db="EMBL/GenBank/DDBJ databases">
        <title>Depth-based differentiation of microbial function through sediment-hosted aquifers and enrichment of novel symbionts in the deep terrestrial subsurface.</title>
        <authorList>
            <person name="Probst A.J."/>
            <person name="Ladd B."/>
            <person name="Jarett J.K."/>
            <person name="Geller-Mcgrath D.E."/>
            <person name="Sieber C.M."/>
            <person name="Emerson J.B."/>
            <person name="Anantharaman K."/>
            <person name="Thomas B.C."/>
            <person name="Malmstrom R."/>
            <person name="Stieglmeier M."/>
            <person name="Klingl A."/>
            <person name="Woyke T."/>
            <person name="Ryan C.M."/>
            <person name="Banfield J.F."/>
        </authorList>
    </citation>
    <scope>NUCLEOTIDE SEQUENCE [LARGE SCALE GENOMIC DNA]</scope>
    <source>
        <strain evidence="1">CG17_big_fil_post_rev_8_21_14_2_50_48_46</strain>
    </source>
</reference>
<dbReference type="EMBL" id="PFFQ01000009">
    <property type="protein sequence ID" value="PIW18806.1"/>
    <property type="molecule type" value="Genomic_DNA"/>
</dbReference>
<proteinExistence type="predicted"/>
<dbReference type="Pfam" id="PF03597">
    <property type="entry name" value="FixS"/>
    <property type="match status" value="1"/>
</dbReference>
<name>A0A2M7G9L3_9BACT</name>
<sequence length="46" mass="5121">MNILILTVPMAILVSAGFAAAFLWAVKNGQFEDLETPSHRVLYDEK</sequence>
<dbReference type="Proteomes" id="UP000231019">
    <property type="component" value="Unassembled WGS sequence"/>
</dbReference>